<accession>A0A819SSD5</accession>
<evidence type="ECO:0000313" key="1">
    <source>
        <dbReference type="EMBL" id="CAF4067333.1"/>
    </source>
</evidence>
<gene>
    <name evidence="1" type="ORF">UXM345_LOCUS20214</name>
</gene>
<protein>
    <submittedName>
        <fullName evidence="1">Uncharacterized protein</fullName>
    </submittedName>
</protein>
<reference evidence="1" key="1">
    <citation type="submission" date="2021-02" db="EMBL/GenBank/DDBJ databases">
        <authorList>
            <person name="Nowell W R."/>
        </authorList>
    </citation>
    <scope>NUCLEOTIDE SEQUENCE</scope>
</reference>
<evidence type="ECO:0000313" key="2">
    <source>
        <dbReference type="Proteomes" id="UP000663842"/>
    </source>
</evidence>
<dbReference type="EMBL" id="CAJOBF010002982">
    <property type="protein sequence ID" value="CAF4067333.1"/>
    <property type="molecule type" value="Genomic_DNA"/>
</dbReference>
<proteinExistence type="predicted"/>
<comment type="caution">
    <text evidence="1">The sequence shown here is derived from an EMBL/GenBank/DDBJ whole genome shotgun (WGS) entry which is preliminary data.</text>
</comment>
<dbReference type="Proteomes" id="UP000663842">
    <property type="component" value="Unassembled WGS sequence"/>
</dbReference>
<dbReference type="AlphaFoldDB" id="A0A819SSD5"/>
<sequence>MNQKSVRKRLPIYGTGKYGRITAPVKTGKYGAVYGRKYPVFLSFTTVNEAVTISVLTDLGLCLAQVAHGLVKNESEVYFSYVRDVDGFVGFTMIVAGTYMEESYYRLFNVPIMKTLNIFIGAMDCTLCFSFARKYFHIDLEISSNGLYDIYSLTQN</sequence>
<organism evidence="1 2">
    <name type="scientific">Rotaria magnacalcarata</name>
    <dbReference type="NCBI Taxonomy" id="392030"/>
    <lineage>
        <taxon>Eukaryota</taxon>
        <taxon>Metazoa</taxon>
        <taxon>Spiralia</taxon>
        <taxon>Gnathifera</taxon>
        <taxon>Rotifera</taxon>
        <taxon>Eurotatoria</taxon>
        <taxon>Bdelloidea</taxon>
        <taxon>Philodinida</taxon>
        <taxon>Philodinidae</taxon>
        <taxon>Rotaria</taxon>
    </lineage>
</organism>
<name>A0A819SSD5_9BILA</name>